<dbReference type="Proteomes" id="UP000009168">
    <property type="component" value="Unassembled WGS sequence"/>
</dbReference>
<evidence type="ECO:0000259" key="3">
    <source>
        <dbReference type="PROSITE" id="PS50181"/>
    </source>
</evidence>
<reference evidence="5" key="1">
    <citation type="journal article" date="2006" name="PLoS Biol.">
        <title>Macronuclear genome sequence of the ciliate Tetrahymena thermophila, a model eukaryote.</title>
        <authorList>
            <person name="Eisen J.A."/>
            <person name="Coyne R.S."/>
            <person name="Wu M."/>
            <person name="Wu D."/>
            <person name="Thiagarajan M."/>
            <person name="Wortman J.R."/>
            <person name="Badger J.H."/>
            <person name="Ren Q."/>
            <person name="Amedeo P."/>
            <person name="Jones K.M."/>
            <person name="Tallon L.J."/>
            <person name="Delcher A.L."/>
            <person name="Salzberg S.L."/>
            <person name="Silva J.C."/>
            <person name="Haas B.J."/>
            <person name="Majoros W.H."/>
            <person name="Farzad M."/>
            <person name="Carlton J.M."/>
            <person name="Smith R.K. Jr."/>
            <person name="Garg J."/>
            <person name="Pearlman R.E."/>
            <person name="Karrer K.M."/>
            <person name="Sun L."/>
            <person name="Manning G."/>
            <person name="Elde N.C."/>
            <person name="Turkewitz A.P."/>
            <person name="Asai D.J."/>
            <person name="Wilkes D.E."/>
            <person name="Wang Y."/>
            <person name="Cai H."/>
            <person name="Collins K."/>
            <person name="Stewart B.A."/>
            <person name="Lee S.R."/>
            <person name="Wilamowska K."/>
            <person name="Weinberg Z."/>
            <person name="Ruzzo W.L."/>
            <person name="Wloga D."/>
            <person name="Gaertig J."/>
            <person name="Frankel J."/>
            <person name="Tsao C.-C."/>
            <person name="Gorovsky M.A."/>
            <person name="Keeling P.J."/>
            <person name="Waller R.F."/>
            <person name="Patron N.J."/>
            <person name="Cherry J.M."/>
            <person name="Stover N.A."/>
            <person name="Krieger C.J."/>
            <person name="del Toro C."/>
            <person name="Ryder H.F."/>
            <person name="Williamson S.C."/>
            <person name="Barbeau R.A."/>
            <person name="Hamilton E.P."/>
            <person name="Orias E."/>
        </authorList>
    </citation>
    <scope>NUCLEOTIDE SEQUENCE [LARGE SCALE GENOMIC DNA]</scope>
    <source>
        <strain evidence="5">SB210</strain>
    </source>
</reference>
<dbReference type="SUPFAM" id="SSF52047">
    <property type="entry name" value="RNI-like"/>
    <property type="match status" value="1"/>
</dbReference>
<dbReference type="KEGG" id="tet:TTHERM_00572090"/>
<dbReference type="eggNOG" id="ENOG502T1PJ">
    <property type="taxonomic scope" value="Eukaryota"/>
</dbReference>
<feature type="compositionally biased region" description="Polar residues" evidence="2">
    <location>
        <begin position="392"/>
        <end position="402"/>
    </location>
</feature>
<dbReference type="SUPFAM" id="SSF81383">
    <property type="entry name" value="F-box domain"/>
    <property type="match status" value="1"/>
</dbReference>
<feature type="region of interest" description="Disordered" evidence="2">
    <location>
        <begin position="149"/>
        <end position="178"/>
    </location>
</feature>
<evidence type="ECO:0000313" key="4">
    <source>
        <dbReference type="EMBL" id="EAS07473.2"/>
    </source>
</evidence>
<feature type="region of interest" description="Disordered" evidence="2">
    <location>
        <begin position="376"/>
        <end position="416"/>
    </location>
</feature>
<keyword evidence="5" id="KW-1185">Reference proteome</keyword>
<dbReference type="InterPro" id="IPR001810">
    <property type="entry name" value="F-box_dom"/>
</dbReference>
<protein>
    <submittedName>
        <fullName evidence="4">F-box protein</fullName>
    </submittedName>
</protein>
<dbReference type="EMBL" id="GG662498">
    <property type="protein sequence ID" value="EAS07473.2"/>
    <property type="molecule type" value="Genomic_DNA"/>
</dbReference>
<dbReference type="Gene3D" id="3.80.10.10">
    <property type="entry name" value="Ribonuclease Inhibitor"/>
    <property type="match status" value="2"/>
</dbReference>
<name>Q24HW5_TETTS</name>
<sequence length="1185" mass="138646">MYKSVFNLPCSCNLMRNGNLVPFTNSKGKGKRIHLYACFEENSDKMSLSKHPYLQLEPSSSNDSLYKCGLYQISKVHQTFIQEGKITIDVVESQQGINVQLQDISLKNQIVQKQLAHLCVVDSTQESLKLFLAKLSSLIQFYSQKQKQSSIGNSNKDQESHKKQISLESKQAQQEANQKNHFQFKAEKRVSINQMKINLQQSVNKMNSSEKKIQQLEIENVEVDKKQIEKSLAKSLNKLDQQNIFQQQAKEKEKQQQQLLKEQHKKNKIDKYLQKQRQVEDVIIELHTEDEDNYQSKQPKKIDEINIEQEENKLYTICEELNTLNGSQNATQEKTIEQLQLLQVSNKDQNSDDSIQIKSPQMSKEISNLLLIPQNNKKSQSTHQSPQSTSQVNELTQSNNKKYISPRAESVKDSSETEECNLNRIYNENQMKELENQFENQSRQMLQEEDNLLSEQKKILAQQQLMLCEKQLVLMQQEKLLRKQQLLQNQMFIEDSLNQEEIKLIQQKEVIEKQIKEYNEPKDAQNNLQMQKYFLEQKNIEQQYENEQKYLQAQAQSSLLANNSKFMGLQNKLQEIKNKQQQKKLEDIKQQASGKKNLYKVDRSITKKTFSNGQTLALKRRNPFSMDDENEDENFNNPDQFYVQATNIQYDSQENNQNQKLLEEQKHQNNILEEFVNPNNLKSQVTDFQNQGGELLKLKDGINSPNLPSQFQSVKKLGNSYIFEKNSFKLKIQDDDSLSFNNKRVITKGKINSNLNKDSQSQNSQTDFLKFEIQKYLAQLPEHVMAQILMFLPKKQLYQVRTVSKFFDKSFFLSIRKLVFLKRDTPCERVLKMIENAKYIHSLQIGQLANLKPDSLIQIIQSRQSSTLKVLDLSNYMALTPKLFLTFIQHSKQIQDISIPFFSRVTDQQLYQLDNHLNNLQRLALKSLLDNFNYNDKISDQNLAKIITDLKSLNTFEVFTVNPSFLERIEYYQKIKLEKHQEKVQKNIELNTTHLQKPMDDIFERITCLKIRNMVMTRFAEDDMQSRELNLQKLGLFKNLRSLKIVNIVKKSKGEWFLPYTPSIDIIKSIFQSCQLIQHLSLGQWCTNETLQLISEQISNLKKIRIIGNQVDDTGLEFIFQKMEQLQIINISDATRINGHCFESIISRNIQEIKVKFDDYRLNCLHSTITHILNLNGVKITNYTK</sequence>
<evidence type="ECO:0000313" key="5">
    <source>
        <dbReference type="Proteomes" id="UP000009168"/>
    </source>
</evidence>
<evidence type="ECO:0000256" key="2">
    <source>
        <dbReference type="SAM" id="MobiDB-lite"/>
    </source>
</evidence>
<accession>Q24HW5</accession>
<dbReference type="HOGENOM" id="CLU_274126_0_0_1"/>
<proteinExistence type="predicted"/>
<dbReference type="InterPro" id="IPR032675">
    <property type="entry name" value="LRR_dom_sf"/>
</dbReference>
<keyword evidence="1" id="KW-0175">Coiled coil</keyword>
<evidence type="ECO:0000256" key="1">
    <source>
        <dbReference type="SAM" id="Coils"/>
    </source>
</evidence>
<feature type="compositionally biased region" description="Low complexity" evidence="2">
    <location>
        <begin position="379"/>
        <end position="391"/>
    </location>
</feature>
<feature type="domain" description="F-box" evidence="3">
    <location>
        <begin position="774"/>
        <end position="823"/>
    </location>
</feature>
<dbReference type="InParanoid" id="Q24HW5"/>
<dbReference type="PROSITE" id="PS50181">
    <property type="entry name" value="FBOX"/>
    <property type="match status" value="1"/>
</dbReference>
<feature type="coiled-coil region" evidence="1">
    <location>
        <begin position="566"/>
        <end position="598"/>
    </location>
</feature>
<dbReference type="RefSeq" id="XP_001027715.2">
    <property type="nucleotide sequence ID" value="XM_001027715.2"/>
</dbReference>
<organism evidence="4 5">
    <name type="scientific">Tetrahymena thermophila (strain SB210)</name>
    <dbReference type="NCBI Taxonomy" id="312017"/>
    <lineage>
        <taxon>Eukaryota</taxon>
        <taxon>Sar</taxon>
        <taxon>Alveolata</taxon>
        <taxon>Ciliophora</taxon>
        <taxon>Intramacronucleata</taxon>
        <taxon>Oligohymenophorea</taxon>
        <taxon>Hymenostomatida</taxon>
        <taxon>Tetrahymenina</taxon>
        <taxon>Tetrahymenidae</taxon>
        <taxon>Tetrahymena</taxon>
    </lineage>
</organism>
<dbReference type="InterPro" id="IPR036047">
    <property type="entry name" value="F-box-like_dom_sf"/>
</dbReference>
<dbReference type="GeneID" id="7831029"/>
<feature type="compositionally biased region" description="Polar residues" evidence="2">
    <location>
        <begin position="166"/>
        <end position="178"/>
    </location>
</feature>
<dbReference type="AlphaFoldDB" id="Q24HW5"/>
<gene>
    <name evidence="4" type="ORF">TTHERM_00572090</name>
</gene>